<evidence type="ECO:0000256" key="8">
    <source>
        <dbReference type="SAM" id="Phobius"/>
    </source>
</evidence>
<evidence type="ECO:0000256" key="5">
    <source>
        <dbReference type="ARBA" id="ARBA00022692"/>
    </source>
</evidence>
<feature type="transmembrane region" description="Helical" evidence="8">
    <location>
        <begin position="360"/>
        <end position="381"/>
    </location>
</feature>
<feature type="transmembrane region" description="Helical" evidence="8">
    <location>
        <begin position="1019"/>
        <end position="1038"/>
    </location>
</feature>
<keyword evidence="2" id="KW-0813">Transport</keyword>
<keyword evidence="5 8" id="KW-0812">Transmembrane</keyword>
<keyword evidence="6 8" id="KW-1133">Transmembrane helix</keyword>
<protein>
    <submittedName>
        <fullName evidence="9">Acriflavin resistance plasma membrane protein</fullName>
    </submittedName>
</protein>
<gene>
    <name evidence="9" type="ORF">BSIN_5106</name>
</gene>
<comment type="subcellular location">
    <subcellularLocation>
        <location evidence="1">Cell inner membrane</location>
        <topology evidence="1">Multi-pass membrane protein</topology>
    </subcellularLocation>
</comment>
<dbReference type="AlphaFoldDB" id="A0A238HBV5"/>
<evidence type="ECO:0000313" key="10">
    <source>
        <dbReference type="Proteomes" id="UP000198460"/>
    </source>
</evidence>
<dbReference type="SUPFAM" id="SSF82866">
    <property type="entry name" value="Multidrug efflux transporter AcrB transmembrane domain"/>
    <property type="match status" value="2"/>
</dbReference>
<evidence type="ECO:0000256" key="2">
    <source>
        <dbReference type="ARBA" id="ARBA00022448"/>
    </source>
</evidence>
<dbReference type="SUPFAM" id="SSF82693">
    <property type="entry name" value="Multidrug efflux transporter AcrB pore domain, PN1, PN2, PC1 and PC2 subdomains"/>
    <property type="match status" value="4"/>
</dbReference>
<feature type="transmembrane region" description="Helical" evidence="8">
    <location>
        <begin position="973"/>
        <end position="998"/>
    </location>
</feature>
<organism evidence="9 10">
    <name type="scientific">Burkholderia singularis</name>
    <dbReference type="NCBI Taxonomy" id="1503053"/>
    <lineage>
        <taxon>Bacteria</taxon>
        <taxon>Pseudomonadati</taxon>
        <taxon>Pseudomonadota</taxon>
        <taxon>Betaproteobacteria</taxon>
        <taxon>Burkholderiales</taxon>
        <taxon>Burkholderiaceae</taxon>
        <taxon>Burkholderia</taxon>
        <taxon>pseudomallei group</taxon>
    </lineage>
</organism>
<dbReference type="PRINTS" id="PR00702">
    <property type="entry name" value="ACRIFLAVINRP"/>
</dbReference>
<keyword evidence="7 8" id="KW-0472">Membrane</keyword>
<dbReference type="Pfam" id="PF00873">
    <property type="entry name" value="ACR_tran"/>
    <property type="match status" value="2"/>
</dbReference>
<feature type="transmembrane region" description="Helical" evidence="8">
    <location>
        <begin position="431"/>
        <end position="451"/>
    </location>
</feature>
<dbReference type="Gene3D" id="3.30.2090.10">
    <property type="entry name" value="Multidrug efflux transporter AcrB TolC docking domain, DN and DC subdomains"/>
    <property type="match status" value="2"/>
</dbReference>
<keyword evidence="3" id="KW-1003">Cell membrane</keyword>
<dbReference type="Proteomes" id="UP000198460">
    <property type="component" value="Unassembled WGS sequence"/>
</dbReference>
<dbReference type="RefSeq" id="WP_089341892.1">
    <property type="nucleotide sequence ID" value="NZ_FXAN01000101.1"/>
</dbReference>
<dbReference type="Gene3D" id="3.30.70.1430">
    <property type="entry name" value="Multidrug efflux transporter AcrB pore domain"/>
    <property type="match status" value="2"/>
</dbReference>
<dbReference type="Gene3D" id="3.30.70.1440">
    <property type="entry name" value="Multidrug efflux transporter AcrB pore domain"/>
    <property type="match status" value="1"/>
</dbReference>
<sequence length="1100" mass="116805">MNLSRPFITHPVATTLLALGIALAGLFAFMRLPVSPLPQVDFPTIMVQASLPGASPETVATSVTSPLERHLGSIADVAEMTSMSSVGNARIVLQFNLNRDIDGAARDVQAAINAARADLPTSLKSNPTYRKVNPADSPIMVVALTSKTASPAKLYDAASTVLQQSLSQVDGVGQVSVSGSANPAVRVELEPQALFHYGIGLEDVRAALASANANSPKGAIEFGPTHYQLYTNDQASQASQYRDLVIAYRNRAAVSLSDVSSVVDSVEDLRNLGLADGNRAVLVILYRSPGANIIETIDRVKAALPQLTASLPADVTVTPILDRSGTIRASLTDTEHTLLIAVSLVVMVVFLFLRNWRATLIPSVAVPISIVGTFGAMYLLGFSLNNLSLMALIVATGFVVDDAIVVLENISRHIENGKPRLQAAFEGAREVGFTVLSISLSLVAVFLPILLMGGIVGRLFREFALTLSLAIGVSLIVSLTLTPMMCARLLPEAHDPRDEGRLARWLERGFGRMQRGYERSLSWALRHPRTILLTLAATIALNLYLYVVVPKGFFPQQDTGLMIGGIQADQTTSFQAMKLKFSEMMRIVGENPNVAHIAGFTGGAQTNSGFMFVALKSKPERKLSADQVIQQLRPKLAAVAGATTFLQAAQDIRMGGRQSNAQYQFTLLGDSTPELYKWGPLLTEALKKRPELADVNSDQQQGGLEAMVTIDRATAARLGIKPAQIDNTLYDAFGQRQVSTIYNALNQYHVIMEVAPRYWQDPEMLKQVYISTSGGSASGSQTTNAAAGTYVATSAGTSAAGTSATSAAAIASDSARNQALNSIASSGKSSASAGAAVSTSKSPMIPLSAIASFGPSTTPLSVNHQGLFVATTISFNLPPGVSLSSATQAIYQTMAEIGVPPTITGSFQGTAQAFQQSTRDQPILILAALAAVYIVLGILYESYIHPVTILSTLPSAGVGALLGLLLFKTEFSIIALIGVILLIGIVKKNAIMMVDFAIDASRQGKSSFDAIHEACVLRFRPIMMTTMAALLGALPLAFGRGDGAELRAPLGIAIAGGLIVSQMLTLYTTPIVYLYMDRLRVRWENRRRATRAAGAAGAGE</sequence>
<reference evidence="9 10" key="1">
    <citation type="submission" date="2017-04" db="EMBL/GenBank/DDBJ databases">
        <authorList>
            <person name="Afonso C.L."/>
            <person name="Miller P.J."/>
            <person name="Scott M.A."/>
            <person name="Spackman E."/>
            <person name="Goraichik I."/>
            <person name="Dimitrov K.M."/>
            <person name="Suarez D.L."/>
            <person name="Swayne D.E."/>
        </authorList>
    </citation>
    <scope>NUCLEOTIDE SEQUENCE [LARGE SCALE GENOMIC DNA]</scope>
    <source>
        <strain evidence="9">LMG 28154</strain>
    </source>
</reference>
<feature type="transmembrane region" description="Helical" evidence="8">
    <location>
        <begin position="1050"/>
        <end position="1076"/>
    </location>
</feature>
<feature type="transmembrane region" description="Helical" evidence="8">
    <location>
        <begin position="336"/>
        <end position="353"/>
    </location>
</feature>
<keyword evidence="4" id="KW-0997">Cell inner membrane</keyword>
<feature type="transmembrane region" description="Helical" evidence="8">
    <location>
        <begin position="923"/>
        <end position="940"/>
    </location>
</feature>
<dbReference type="PANTHER" id="PTHR32063:SF34">
    <property type="entry name" value="MULTIDRUG RESISTANCE PROTEIN MDTC"/>
    <property type="match status" value="1"/>
</dbReference>
<dbReference type="FunFam" id="1.20.1640.10:FF:000001">
    <property type="entry name" value="Efflux pump membrane transporter"/>
    <property type="match status" value="1"/>
</dbReference>
<dbReference type="InterPro" id="IPR027463">
    <property type="entry name" value="AcrB_DN_DC_subdom"/>
</dbReference>
<dbReference type="Gene3D" id="3.30.70.1320">
    <property type="entry name" value="Multidrug efflux transporter AcrB pore domain like"/>
    <property type="match status" value="1"/>
</dbReference>
<feature type="transmembrane region" description="Helical" evidence="8">
    <location>
        <begin position="530"/>
        <end position="549"/>
    </location>
</feature>
<dbReference type="EMBL" id="FXAN01000101">
    <property type="protein sequence ID" value="SMG02457.1"/>
    <property type="molecule type" value="Genomic_DNA"/>
</dbReference>
<evidence type="ECO:0000256" key="1">
    <source>
        <dbReference type="ARBA" id="ARBA00004429"/>
    </source>
</evidence>
<evidence type="ECO:0000256" key="4">
    <source>
        <dbReference type="ARBA" id="ARBA00022519"/>
    </source>
</evidence>
<dbReference type="Gene3D" id="1.20.1640.10">
    <property type="entry name" value="Multidrug efflux transporter AcrB transmembrane domain"/>
    <property type="match status" value="3"/>
</dbReference>
<evidence type="ECO:0000313" key="9">
    <source>
        <dbReference type="EMBL" id="SMG02457.1"/>
    </source>
</evidence>
<dbReference type="GO" id="GO:0005886">
    <property type="term" value="C:plasma membrane"/>
    <property type="evidence" value="ECO:0007669"/>
    <property type="project" value="UniProtKB-SubCell"/>
</dbReference>
<dbReference type="PANTHER" id="PTHR32063">
    <property type="match status" value="1"/>
</dbReference>
<proteinExistence type="predicted"/>
<dbReference type="GO" id="GO:0042910">
    <property type="term" value="F:xenobiotic transmembrane transporter activity"/>
    <property type="evidence" value="ECO:0007669"/>
    <property type="project" value="TreeGrafter"/>
</dbReference>
<name>A0A238HBV5_9BURK</name>
<evidence type="ECO:0000256" key="7">
    <source>
        <dbReference type="ARBA" id="ARBA00023136"/>
    </source>
</evidence>
<dbReference type="InterPro" id="IPR001036">
    <property type="entry name" value="Acrflvin-R"/>
</dbReference>
<accession>A0A238HBV5</accession>
<dbReference type="FunFam" id="3.30.70.1430:FF:000001">
    <property type="entry name" value="Efflux pump membrane transporter"/>
    <property type="match status" value="1"/>
</dbReference>
<dbReference type="SUPFAM" id="SSF82714">
    <property type="entry name" value="Multidrug efflux transporter AcrB TolC docking domain, DN and DC subdomains"/>
    <property type="match status" value="2"/>
</dbReference>
<evidence type="ECO:0000256" key="6">
    <source>
        <dbReference type="ARBA" id="ARBA00022989"/>
    </source>
</evidence>
<evidence type="ECO:0000256" key="3">
    <source>
        <dbReference type="ARBA" id="ARBA00022475"/>
    </source>
</evidence>
<feature type="transmembrane region" description="Helical" evidence="8">
    <location>
        <begin position="463"/>
        <end position="481"/>
    </location>
</feature>